<dbReference type="EMBL" id="CP071462">
    <property type="protein sequence ID" value="QSW99472.1"/>
    <property type="molecule type" value="Genomic_DNA"/>
</dbReference>
<keyword evidence="10" id="KW-1185">Reference proteome</keyword>
<dbReference type="GeneID" id="63185740"/>
<dbReference type="PANTHER" id="PTHR36837:SF2">
    <property type="entry name" value="POLY(3-HYDROXYALKANOATE) POLYMERASE SUBUNIT PHAC"/>
    <property type="match status" value="1"/>
</dbReference>
<accession>A0A8A2VGK9</accession>
<feature type="compositionally biased region" description="Acidic residues" evidence="7">
    <location>
        <begin position="382"/>
        <end position="395"/>
    </location>
</feature>
<dbReference type="InterPro" id="IPR010995">
    <property type="entry name" value="DNA_repair_Rad51/TF_NusA_a-hlx"/>
</dbReference>
<name>A0A8A2VGK9_9EURY</name>
<dbReference type="GO" id="GO:0016746">
    <property type="term" value="F:acyltransferase activity"/>
    <property type="evidence" value="ECO:0007669"/>
    <property type="project" value="UniProtKB-KW"/>
</dbReference>
<dbReference type="RefSeq" id="WP_207289079.1">
    <property type="nucleotide sequence ID" value="NZ_CP071462.1"/>
</dbReference>
<evidence type="ECO:0000256" key="1">
    <source>
        <dbReference type="ARBA" id="ARBA00004683"/>
    </source>
</evidence>
<dbReference type="AlphaFoldDB" id="A0A8A2VGK9"/>
<feature type="compositionally biased region" description="Acidic residues" evidence="7">
    <location>
        <begin position="445"/>
        <end position="485"/>
    </location>
</feature>
<dbReference type="SUPFAM" id="SSF47794">
    <property type="entry name" value="Rad51 N-terminal domain-like"/>
    <property type="match status" value="1"/>
</dbReference>
<dbReference type="KEGG" id="hakz:J0X25_00505"/>
<comment type="pathway">
    <text evidence="1">Biopolymer metabolism; poly-(R)-3-hydroxybutanoate biosynthesis.</text>
</comment>
<organism evidence="9 10">
    <name type="scientific">Haloterrigena alkaliphila</name>
    <dbReference type="NCBI Taxonomy" id="2816475"/>
    <lineage>
        <taxon>Archaea</taxon>
        <taxon>Methanobacteriati</taxon>
        <taxon>Methanobacteriota</taxon>
        <taxon>Stenosarchaea group</taxon>
        <taxon>Halobacteria</taxon>
        <taxon>Halobacteriales</taxon>
        <taxon>Natrialbaceae</taxon>
        <taxon>Haloterrigena</taxon>
    </lineage>
</organism>
<dbReference type="GO" id="GO:0000166">
    <property type="term" value="F:nucleotide binding"/>
    <property type="evidence" value="ECO:0007669"/>
    <property type="project" value="InterPro"/>
</dbReference>
<evidence type="ECO:0000313" key="9">
    <source>
        <dbReference type="EMBL" id="QSW99472.1"/>
    </source>
</evidence>
<proteinExistence type="predicted"/>
<evidence type="ECO:0000259" key="8">
    <source>
        <dbReference type="Pfam" id="PF00561"/>
    </source>
</evidence>
<dbReference type="InterPro" id="IPR029058">
    <property type="entry name" value="AB_hydrolase_fold"/>
</dbReference>
<feature type="domain" description="AB hydrolase-1" evidence="8">
    <location>
        <begin position="71"/>
        <end position="337"/>
    </location>
</feature>
<dbReference type="Pfam" id="PF14520">
    <property type="entry name" value="HHH_5"/>
    <property type="match status" value="1"/>
</dbReference>
<evidence type="ECO:0000256" key="7">
    <source>
        <dbReference type="SAM" id="MobiDB-lite"/>
    </source>
</evidence>
<dbReference type="Gene3D" id="3.40.50.1820">
    <property type="entry name" value="alpha/beta hydrolase"/>
    <property type="match status" value="1"/>
</dbReference>
<evidence type="ECO:0000256" key="2">
    <source>
        <dbReference type="ARBA" id="ARBA00019065"/>
    </source>
</evidence>
<keyword evidence="3" id="KW-0808">Transferase</keyword>
<dbReference type="Gene3D" id="1.10.150.20">
    <property type="entry name" value="5' to 3' exonuclease, C-terminal subdomain"/>
    <property type="match status" value="1"/>
</dbReference>
<dbReference type="InterPro" id="IPR051321">
    <property type="entry name" value="PHA/PHB_synthase"/>
</dbReference>
<keyword evidence="5" id="KW-0012">Acyltransferase</keyword>
<dbReference type="NCBIfam" id="TIGR01836">
    <property type="entry name" value="PHA_synth_III_C"/>
    <property type="match status" value="1"/>
</dbReference>
<evidence type="ECO:0000256" key="3">
    <source>
        <dbReference type="ARBA" id="ARBA00022679"/>
    </source>
</evidence>
<evidence type="ECO:0000313" key="10">
    <source>
        <dbReference type="Proteomes" id="UP000663203"/>
    </source>
</evidence>
<keyword evidence="4" id="KW-0583">PHB biosynthesis</keyword>
<protein>
    <recommendedName>
        <fullName evidence="2">Poly(3-hydroxyalkanoate) polymerase subunit PhaC</fullName>
    </recommendedName>
    <alternativeName>
        <fullName evidence="6">PHB synthase subunit PhaC</fullName>
    </alternativeName>
</protein>
<dbReference type="InterPro" id="IPR000073">
    <property type="entry name" value="AB_hydrolase_1"/>
</dbReference>
<evidence type="ECO:0000256" key="4">
    <source>
        <dbReference type="ARBA" id="ARBA00022752"/>
    </source>
</evidence>
<feature type="compositionally biased region" description="Acidic residues" evidence="7">
    <location>
        <begin position="402"/>
        <end position="413"/>
    </location>
</feature>
<dbReference type="Pfam" id="PF00561">
    <property type="entry name" value="Abhydrolase_1"/>
    <property type="match status" value="1"/>
</dbReference>
<feature type="compositionally biased region" description="Basic and acidic residues" evidence="7">
    <location>
        <begin position="357"/>
        <end position="381"/>
    </location>
</feature>
<dbReference type="InterPro" id="IPR010125">
    <property type="entry name" value="PHA_synth_III_C"/>
</dbReference>
<evidence type="ECO:0000256" key="6">
    <source>
        <dbReference type="ARBA" id="ARBA00033356"/>
    </source>
</evidence>
<dbReference type="GO" id="GO:0042619">
    <property type="term" value="P:poly-hydroxybutyrate biosynthetic process"/>
    <property type="evidence" value="ECO:0007669"/>
    <property type="project" value="UniProtKB-KW"/>
</dbReference>
<dbReference type="PANTHER" id="PTHR36837">
    <property type="entry name" value="POLY(3-HYDROXYALKANOATE) POLYMERASE SUBUNIT PHAC"/>
    <property type="match status" value="1"/>
</dbReference>
<evidence type="ECO:0000256" key="5">
    <source>
        <dbReference type="ARBA" id="ARBA00023315"/>
    </source>
</evidence>
<gene>
    <name evidence="9" type="primary">phaC</name>
    <name evidence="9" type="ORF">J0X25_00505</name>
</gene>
<dbReference type="UniPathway" id="UPA00917"/>
<reference evidence="9 10" key="1">
    <citation type="submission" date="2021-03" db="EMBL/GenBank/DDBJ databases">
        <title>Haloterrigena longa sp. nov. and Haloterrigena limicola sp. nov., extremely halophilic archaea isolated from a salt lake.</title>
        <authorList>
            <person name="Henglin C."/>
        </authorList>
    </citation>
    <scope>NUCLEOTIDE SEQUENCE [LARGE SCALE GENOMIC DNA]</scope>
    <source>
        <strain evidence="9 10">KZCA68</strain>
    </source>
</reference>
<sequence>MKNPYATVLDMQRQAWEATADLADKSRVAPDRTETVENIEVGQTPSEVVYEENKLELLHYESQTEEQHDVPILIVYALINKPYILDLQPDRSVVRTLLEAGFDVYLIDWGEPSKLDRSLSLDDYVNRYIDNCVDVVRERSGQDSINVLGYCMGGTKSAMYASLYPEKVKNLGLMAAGLCFAGEGGVLELWGGEEFYDPETVTETFGNVPAEFLDVGFALMDPVANNVTKYVRFYDNMEDEEFVENFARMERWLDEGIDVAGEAYEEFIGDIYQDNKLYNNELYLGGEHVDISNIDMPVLQIVAEYDHLIPPGASKPFNEVIGSDDTEVLEFATGHIGMSVSSRSHEELWPQVSEWFEERSDGESEAQRASDSRAAEPRDTDVDSEPETPGAEDADAALAEDVAGDESGAEDLADGGTSIETGGSSVDAEPTDLDVETSDRHGEDRSDEEILERGEDDVQDEPAEPGEMTIDEGVAEETTDEDVDAESAIASETDDLTDLNGVGQAYADDLSEAGIDTFAQLADADAAELAADTGISPSRIEDWIEQARSR</sequence>
<dbReference type="SUPFAM" id="SSF53474">
    <property type="entry name" value="alpha/beta-Hydrolases"/>
    <property type="match status" value="1"/>
</dbReference>
<dbReference type="Proteomes" id="UP000663203">
    <property type="component" value="Chromosome"/>
</dbReference>
<feature type="region of interest" description="Disordered" evidence="7">
    <location>
        <begin position="357"/>
        <end position="500"/>
    </location>
</feature>